<keyword evidence="4 5" id="KW-0460">Magnesium</keyword>
<feature type="binding site" evidence="5">
    <location>
        <position position="92"/>
    </location>
    <ligand>
        <name>Mg(2+)</name>
        <dbReference type="ChEBI" id="CHEBI:18420"/>
        <label>1</label>
        <note>catalytic</note>
    </ligand>
</feature>
<proteinExistence type="predicted"/>
<sequence length="276" mass="30479">MNQKEWLVLEKRVTGWIKEAGERLKQSLSAPLEVSCKSAHNDLVTNMDKEIEKFLVGKIKEYYPGHKIVSEEGFGDAPDSTDGILWYLDPIDGTINFVMQQRFFAISIGVYENGSGRAAFIYDVMVDELFHCLAGNGAYRNDVRLAPLKKVEVEDALIDLSATWIKPNRRIDQDVLTEIVRRCSGTRAYGSASIELAYVAAGLIDAYFTMRLSPWDFGAGLILIHEVGGVATRADGTAIDTLSRTSILAAGPALHEEIAQHIGRQVAAGKYLNEPD</sequence>
<dbReference type="PANTHER" id="PTHR20854">
    <property type="entry name" value="INOSITOL MONOPHOSPHATASE"/>
    <property type="match status" value="1"/>
</dbReference>
<dbReference type="GO" id="GO:0006020">
    <property type="term" value="P:inositol metabolic process"/>
    <property type="evidence" value="ECO:0007669"/>
    <property type="project" value="TreeGrafter"/>
</dbReference>
<evidence type="ECO:0000256" key="2">
    <source>
        <dbReference type="ARBA" id="ARBA00022723"/>
    </source>
</evidence>
<evidence type="ECO:0000313" key="6">
    <source>
        <dbReference type="EMBL" id="GGL45022.1"/>
    </source>
</evidence>
<dbReference type="InterPro" id="IPR020552">
    <property type="entry name" value="Inositol_monoPase_Li-sen"/>
</dbReference>
<feature type="binding site" evidence="5">
    <location>
        <position position="71"/>
    </location>
    <ligand>
        <name>Mg(2+)</name>
        <dbReference type="ChEBI" id="CHEBI:18420"/>
        <label>1</label>
        <note>catalytic</note>
    </ligand>
</feature>
<evidence type="ECO:0000256" key="4">
    <source>
        <dbReference type="ARBA" id="ARBA00022842"/>
    </source>
</evidence>
<dbReference type="GO" id="GO:0008934">
    <property type="term" value="F:inositol monophosphate 1-phosphatase activity"/>
    <property type="evidence" value="ECO:0007669"/>
    <property type="project" value="TreeGrafter"/>
</dbReference>
<evidence type="ECO:0000256" key="3">
    <source>
        <dbReference type="ARBA" id="ARBA00022801"/>
    </source>
</evidence>
<dbReference type="PRINTS" id="PR00378">
    <property type="entry name" value="LIIMPHPHTASE"/>
</dbReference>
<gene>
    <name evidence="6" type="primary">suhB</name>
    <name evidence="6" type="ORF">GCM10007968_06350</name>
</gene>
<reference evidence="6" key="2">
    <citation type="submission" date="2020-09" db="EMBL/GenBank/DDBJ databases">
        <authorList>
            <person name="Sun Q."/>
            <person name="Ohkuma M."/>
        </authorList>
    </citation>
    <scope>NUCLEOTIDE SEQUENCE</scope>
    <source>
        <strain evidence="6">JCM 15325</strain>
    </source>
</reference>
<dbReference type="InterPro" id="IPR000760">
    <property type="entry name" value="Inositol_monophosphatase-like"/>
</dbReference>
<evidence type="ECO:0000256" key="1">
    <source>
        <dbReference type="ARBA" id="ARBA00001946"/>
    </source>
</evidence>
<dbReference type="Pfam" id="PF00459">
    <property type="entry name" value="Inositol_P"/>
    <property type="match status" value="1"/>
</dbReference>
<feature type="binding site" evidence="5">
    <location>
        <position position="91"/>
    </location>
    <ligand>
        <name>Mg(2+)</name>
        <dbReference type="ChEBI" id="CHEBI:18420"/>
        <label>1</label>
        <note>catalytic</note>
    </ligand>
</feature>
<evidence type="ECO:0000313" key="7">
    <source>
        <dbReference type="Proteomes" id="UP000654670"/>
    </source>
</evidence>
<dbReference type="GO" id="GO:0046872">
    <property type="term" value="F:metal ion binding"/>
    <property type="evidence" value="ECO:0007669"/>
    <property type="project" value="UniProtKB-KW"/>
</dbReference>
<dbReference type="EMBL" id="BMOK01000002">
    <property type="protein sequence ID" value="GGL45022.1"/>
    <property type="molecule type" value="Genomic_DNA"/>
</dbReference>
<dbReference type="GO" id="GO:0046854">
    <property type="term" value="P:phosphatidylinositol phosphate biosynthetic process"/>
    <property type="evidence" value="ECO:0007669"/>
    <property type="project" value="InterPro"/>
</dbReference>
<name>A0A917RXS3_9BACL</name>
<keyword evidence="3" id="KW-0378">Hydrolase</keyword>
<dbReference type="Gene3D" id="3.40.190.80">
    <property type="match status" value="1"/>
</dbReference>
<dbReference type="GO" id="GO:0007165">
    <property type="term" value="P:signal transduction"/>
    <property type="evidence" value="ECO:0007669"/>
    <property type="project" value="TreeGrafter"/>
</dbReference>
<comment type="cofactor">
    <cofactor evidence="1 5">
        <name>Mg(2+)</name>
        <dbReference type="ChEBI" id="CHEBI:18420"/>
    </cofactor>
</comment>
<accession>A0A917RXS3</accession>
<dbReference type="PANTHER" id="PTHR20854:SF4">
    <property type="entry name" value="INOSITOL-1-MONOPHOSPHATASE-RELATED"/>
    <property type="match status" value="1"/>
</dbReference>
<keyword evidence="2 5" id="KW-0479">Metal-binding</keyword>
<dbReference type="FunFam" id="3.30.540.10:FF:000003">
    <property type="entry name" value="Inositol-1-monophosphatase"/>
    <property type="match status" value="1"/>
</dbReference>
<feature type="binding site" evidence="5">
    <location>
        <position position="89"/>
    </location>
    <ligand>
        <name>Mg(2+)</name>
        <dbReference type="ChEBI" id="CHEBI:18420"/>
        <label>1</label>
        <note>catalytic</note>
    </ligand>
</feature>
<feature type="binding site" evidence="5">
    <location>
        <position position="216"/>
    </location>
    <ligand>
        <name>Mg(2+)</name>
        <dbReference type="ChEBI" id="CHEBI:18420"/>
        <label>1</label>
        <note>catalytic</note>
    </ligand>
</feature>
<dbReference type="RefSeq" id="WP_188801629.1">
    <property type="nucleotide sequence ID" value="NZ_BMOK01000002.1"/>
</dbReference>
<dbReference type="SUPFAM" id="SSF56655">
    <property type="entry name" value="Carbohydrate phosphatase"/>
    <property type="match status" value="1"/>
</dbReference>
<dbReference type="Proteomes" id="UP000654670">
    <property type="component" value="Unassembled WGS sequence"/>
</dbReference>
<evidence type="ECO:0000256" key="5">
    <source>
        <dbReference type="PIRSR" id="PIRSR600760-2"/>
    </source>
</evidence>
<dbReference type="Gene3D" id="3.30.540.10">
    <property type="entry name" value="Fructose-1,6-Bisphosphatase, subunit A, domain 1"/>
    <property type="match status" value="1"/>
</dbReference>
<dbReference type="CDD" id="cd01637">
    <property type="entry name" value="IMPase_like"/>
    <property type="match status" value="1"/>
</dbReference>
<reference evidence="6" key="1">
    <citation type="journal article" date="2014" name="Int. J. Syst. Evol. Microbiol.">
        <title>Complete genome sequence of Corynebacterium casei LMG S-19264T (=DSM 44701T), isolated from a smear-ripened cheese.</title>
        <authorList>
            <consortium name="US DOE Joint Genome Institute (JGI-PGF)"/>
            <person name="Walter F."/>
            <person name="Albersmeier A."/>
            <person name="Kalinowski J."/>
            <person name="Ruckert C."/>
        </authorList>
    </citation>
    <scope>NUCLEOTIDE SEQUENCE</scope>
    <source>
        <strain evidence="6">JCM 15325</strain>
    </source>
</reference>
<protein>
    <submittedName>
        <fullName evidence="6">Inositol-1-monophosphatase</fullName>
    </submittedName>
</protein>
<comment type="caution">
    <text evidence="6">The sequence shown here is derived from an EMBL/GenBank/DDBJ whole genome shotgun (WGS) entry which is preliminary data.</text>
</comment>
<dbReference type="PRINTS" id="PR00377">
    <property type="entry name" value="IMPHPHTASES"/>
</dbReference>
<keyword evidence="7" id="KW-1185">Reference proteome</keyword>
<organism evidence="6 7">
    <name type="scientific">Sporolactobacillus putidus</name>
    <dbReference type="NCBI Taxonomy" id="492735"/>
    <lineage>
        <taxon>Bacteria</taxon>
        <taxon>Bacillati</taxon>
        <taxon>Bacillota</taxon>
        <taxon>Bacilli</taxon>
        <taxon>Bacillales</taxon>
        <taxon>Sporolactobacillaceae</taxon>
        <taxon>Sporolactobacillus</taxon>
    </lineage>
</organism>
<dbReference type="AlphaFoldDB" id="A0A917RXS3"/>